<dbReference type="InterPro" id="IPR015946">
    <property type="entry name" value="KH_dom-like_a/b"/>
</dbReference>
<name>A0A1Z5KIK3_FISSO</name>
<protein>
    <recommendedName>
        <fullName evidence="4">Ribosome-binding factor A</fullName>
    </recommendedName>
</protein>
<dbReference type="GO" id="GO:0043024">
    <property type="term" value="F:ribosomal small subunit binding"/>
    <property type="evidence" value="ECO:0007669"/>
    <property type="project" value="TreeGrafter"/>
</dbReference>
<gene>
    <name evidence="2" type="ORF">FisN_4Hu452</name>
</gene>
<dbReference type="GO" id="GO:0006364">
    <property type="term" value="P:rRNA processing"/>
    <property type="evidence" value="ECO:0007669"/>
    <property type="project" value="InterPro"/>
</dbReference>
<dbReference type="EMBL" id="BDSP01000235">
    <property type="protein sequence ID" value="GAX26047.1"/>
    <property type="molecule type" value="Genomic_DNA"/>
</dbReference>
<dbReference type="SUPFAM" id="SSF89919">
    <property type="entry name" value="Ribosome-binding factor A, RbfA"/>
    <property type="match status" value="1"/>
</dbReference>
<dbReference type="OrthoDB" id="42420at2759"/>
<dbReference type="Gene3D" id="3.30.300.20">
    <property type="match status" value="1"/>
</dbReference>
<dbReference type="InterPro" id="IPR023799">
    <property type="entry name" value="RbfA_dom_sf"/>
</dbReference>
<dbReference type="Pfam" id="PF02033">
    <property type="entry name" value="RBFA"/>
    <property type="match status" value="1"/>
</dbReference>
<dbReference type="GO" id="GO:0005829">
    <property type="term" value="C:cytosol"/>
    <property type="evidence" value="ECO:0007669"/>
    <property type="project" value="TreeGrafter"/>
</dbReference>
<evidence type="ECO:0008006" key="4">
    <source>
        <dbReference type="Google" id="ProtNLM"/>
    </source>
</evidence>
<evidence type="ECO:0000313" key="2">
    <source>
        <dbReference type="EMBL" id="GAX26047.1"/>
    </source>
</evidence>
<feature type="region of interest" description="Disordered" evidence="1">
    <location>
        <begin position="138"/>
        <end position="163"/>
    </location>
</feature>
<dbReference type="Proteomes" id="UP000198406">
    <property type="component" value="Unassembled WGS sequence"/>
</dbReference>
<dbReference type="AlphaFoldDB" id="A0A1Z5KIK3"/>
<comment type="caution">
    <text evidence="2">The sequence shown here is derived from an EMBL/GenBank/DDBJ whole genome shotgun (WGS) entry which is preliminary data.</text>
</comment>
<evidence type="ECO:0000256" key="1">
    <source>
        <dbReference type="SAM" id="MobiDB-lite"/>
    </source>
</evidence>
<dbReference type="InParanoid" id="A0A1Z5KIK3"/>
<evidence type="ECO:0000313" key="3">
    <source>
        <dbReference type="Proteomes" id="UP000198406"/>
    </source>
</evidence>
<proteinExistence type="predicted"/>
<dbReference type="InterPro" id="IPR000238">
    <property type="entry name" value="RbfA"/>
</dbReference>
<reference evidence="2 3" key="1">
    <citation type="journal article" date="2015" name="Plant Cell">
        <title>Oil accumulation by the oleaginous diatom Fistulifera solaris as revealed by the genome and transcriptome.</title>
        <authorList>
            <person name="Tanaka T."/>
            <person name="Maeda Y."/>
            <person name="Veluchamy A."/>
            <person name="Tanaka M."/>
            <person name="Abida H."/>
            <person name="Marechal E."/>
            <person name="Bowler C."/>
            <person name="Muto M."/>
            <person name="Sunaga Y."/>
            <person name="Tanaka M."/>
            <person name="Yoshino T."/>
            <person name="Taniguchi T."/>
            <person name="Fukuda Y."/>
            <person name="Nemoto M."/>
            <person name="Matsumoto M."/>
            <person name="Wong P.S."/>
            <person name="Aburatani S."/>
            <person name="Fujibuchi W."/>
        </authorList>
    </citation>
    <scope>NUCLEOTIDE SEQUENCE [LARGE SCALE GENOMIC DNA]</scope>
    <source>
        <strain evidence="2 3">JPCC DA0580</strain>
    </source>
</reference>
<accession>A0A1Z5KIK3</accession>
<dbReference type="PANTHER" id="PTHR33515">
    <property type="entry name" value="RIBOSOME-BINDING FACTOR A, CHLOROPLASTIC-RELATED"/>
    <property type="match status" value="1"/>
</dbReference>
<organism evidence="2 3">
    <name type="scientific">Fistulifera solaris</name>
    <name type="common">Oleaginous diatom</name>
    <dbReference type="NCBI Taxonomy" id="1519565"/>
    <lineage>
        <taxon>Eukaryota</taxon>
        <taxon>Sar</taxon>
        <taxon>Stramenopiles</taxon>
        <taxon>Ochrophyta</taxon>
        <taxon>Bacillariophyta</taxon>
        <taxon>Bacillariophyceae</taxon>
        <taxon>Bacillariophycidae</taxon>
        <taxon>Naviculales</taxon>
        <taxon>Naviculaceae</taxon>
        <taxon>Fistulifera</taxon>
    </lineage>
</organism>
<dbReference type="PANTHER" id="PTHR33515:SF1">
    <property type="entry name" value="RIBOSOME-BINDING FACTOR A, CHLOROPLASTIC-RELATED"/>
    <property type="match status" value="1"/>
</dbReference>
<keyword evidence="3" id="KW-1185">Reference proteome</keyword>
<sequence>MHAVRTNDQRSKRQERVGQLVRTELGKILHQGSASRAEFLDADLRQRISVVKADVSPDLRQARISISVSASLAREDTAMDKRRAYAWLVNNAKPLRHALSQKLSHMKSCPELKFVQVDVAAAVDVMYLIDKISSGNDKRSGSLLGESPSGIMGGVDFDLDMDDEDDWEEEDEDFFLTED</sequence>